<feature type="transmembrane region" description="Helical" evidence="9">
    <location>
        <begin position="334"/>
        <end position="352"/>
    </location>
</feature>
<feature type="transmembrane region" description="Helical" evidence="9">
    <location>
        <begin position="34"/>
        <end position="55"/>
    </location>
</feature>
<evidence type="ECO:0000256" key="3">
    <source>
        <dbReference type="ARBA" id="ARBA00022448"/>
    </source>
</evidence>
<feature type="compositionally biased region" description="Low complexity" evidence="8">
    <location>
        <begin position="1"/>
        <end position="24"/>
    </location>
</feature>
<evidence type="ECO:0000256" key="5">
    <source>
        <dbReference type="ARBA" id="ARBA00022692"/>
    </source>
</evidence>
<sequence>MTTLSTTSPTSRVTRPRGSSAPRPGGAGSRPRRAVATAAGTAVALTVLCILSLAVGSQPFDLPTVITALTAPDPASTAHTIIGGRVPRTVAGLLVGAALGLSGAVLQGVTRNPLGDAGLLGINAGASVAVVIAIFAAGVGSLTGYVWFALAGAAVATVVVFGLASIGPGGATPLKLAITGATVNAGLASIISGVLVTSQESFDAYRQWQIGLIAGRTWEQVAIVAPVLAVGAVLALLSAPALNGLALGDDVARGLGQRIGVTRALVCAGVVLLVGGATALAGPVAFVGLVVPHVVRVLTGPDYRRMLPLCVLLAPTLLLAADIVGRVIAPPGEVAVGVMTAVLGAPVFIALVRRRKLGAL</sequence>
<keyword evidence="5 9" id="KW-0812">Transmembrane</keyword>
<keyword evidence="7 9" id="KW-0472">Membrane</keyword>
<comment type="similarity">
    <text evidence="2">Belongs to the binding-protein-dependent transport system permease family. FecCD subfamily.</text>
</comment>
<dbReference type="GO" id="GO:0005886">
    <property type="term" value="C:plasma membrane"/>
    <property type="evidence" value="ECO:0007669"/>
    <property type="project" value="UniProtKB-SubCell"/>
</dbReference>
<evidence type="ECO:0000256" key="7">
    <source>
        <dbReference type="ARBA" id="ARBA00023136"/>
    </source>
</evidence>
<accession>A0A1R1LJR9</accession>
<feature type="transmembrane region" description="Helical" evidence="9">
    <location>
        <begin position="262"/>
        <end position="295"/>
    </location>
</feature>
<comment type="subcellular location">
    <subcellularLocation>
        <location evidence="1">Cell membrane</location>
        <topology evidence="1">Multi-pass membrane protein</topology>
    </subcellularLocation>
</comment>
<dbReference type="FunFam" id="1.10.3470.10:FF:000001">
    <property type="entry name" value="Vitamin B12 ABC transporter permease BtuC"/>
    <property type="match status" value="1"/>
</dbReference>
<feature type="transmembrane region" description="Helical" evidence="9">
    <location>
        <begin position="221"/>
        <end position="242"/>
    </location>
</feature>
<dbReference type="CDD" id="cd06550">
    <property type="entry name" value="TM_ABC_iron-siderophores_like"/>
    <property type="match status" value="1"/>
</dbReference>
<evidence type="ECO:0000256" key="1">
    <source>
        <dbReference type="ARBA" id="ARBA00004651"/>
    </source>
</evidence>
<evidence type="ECO:0000256" key="6">
    <source>
        <dbReference type="ARBA" id="ARBA00022989"/>
    </source>
</evidence>
<evidence type="ECO:0000256" key="8">
    <source>
        <dbReference type="SAM" id="MobiDB-lite"/>
    </source>
</evidence>
<feature type="transmembrane region" description="Helical" evidence="9">
    <location>
        <begin position="145"/>
        <end position="166"/>
    </location>
</feature>
<dbReference type="EMBL" id="MRDE01000016">
    <property type="protein sequence ID" value="OMH27769.1"/>
    <property type="molecule type" value="Genomic_DNA"/>
</dbReference>
<gene>
    <name evidence="10" type="ORF">BKD30_03010</name>
</gene>
<dbReference type="GO" id="GO:0033214">
    <property type="term" value="P:siderophore-iron import into cell"/>
    <property type="evidence" value="ECO:0007669"/>
    <property type="project" value="TreeGrafter"/>
</dbReference>
<dbReference type="PANTHER" id="PTHR30472:SF1">
    <property type="entry name" value="FE(3+) DICITRATE TRANSPORT SYSTEM PERMEASE PROTEIN FECC-RELATED"/>
    <property type="match status" value="1"/>
</dbReference>
<keyword evidence="6 9" id="KW-1133">Transmembrane helix</keyword>
<proteinExistence type="inferred from homology"/>
<comment type="caution">
    <text evidence="10">The sequence shown here is derived from an EMBL/GenBank/DDBJ whole genome shotgun (WGS) entry which is preliminary data.</text>
</comment>
<feature type="transmembrane region" description="Helical" evidence="9">
    <location>
        <begin position="307"/>
        <end position="328"/>
    </location>
</feature>
<evidence type="ECO:0000256" key="2">
    <source>
        <dbReference type="ARBA" id="ARBA00007935"/>
    </source>
</evidence>
<keyword evidence="3" id="KW-0813">Transport</keyword>
<evidence type="ECO:0000256" key="4">
    <source>
        <dbReference type="ARBA" id="ARBA00022475"/>
    </source>
</evidence>
<evidence type="ECO:0000256" key="9">
    <source>
        <dbReference type="SAM" id="Phobius"/>
    </source>
</evidence>
<dbReference type="OrthoDB" id="9782305at2"/>
<dbReference type="STRING" id="554083.BKD30_03010"/>
<feature type="region of interest" description="Disordered" evidence="8">
    <location>
        <begin position="1"/>
        <end position="32"/>
    </location>
</feature>
<organism evidence="10 11">
    <name type="scientific">Tersicoccus phoenicis</name>
    <dbReference type="NCBI Taxonomy" id="554083"/>
    <lineage>
        <taxon>Bacteria</taxon>
        <taxon>Bacillati</taxon>
        <taxon>Actinomycetota</taxon>
        <taxon>Actinomycetes</taxon>
        <taxon>Micrococcales</taxon>
        <taxon>Micrococcaceae</taxon>
        <taxon>Tersicoccus</taxon>
    </lineage>
</organism>
<protein>
    <submittedName>
        <fullName evidence="10">Iron ABC transporter permease</fullName>
    </submittedName>
</protein>
<dbReference type="PANTHER" id="PTHR30472">
    <property type="entry name" value="FERRIC ENTEROBACTIN TRANSPORT SYSTEM PERMEASE PROTEIN"/>
    <property type="match status" value="1"/>
</dbReference>
<evidence type="ECO:0000313" key="10">
    <source>
        <dbReference type="EMBL" id="OMH27769.1"/>
    </source>
</evidence>
<dbReference type="Gene3D" id="1.10.3470.10">
    <property type="entry name" value="ABC transporter involved in vitamin B12 uptake, BtuC"/>
    <property type="match status" value="1"/>
</dbReference>
<dbReference type="SUPFAM" id="SSF81345">
    <property type="entry name" value="ABC transporter involved in vitamin B12 uptake, BtuC"/>
    <property type="match status" value="1"/>
</dbReference>
<keyword evidence="4" id="KW-1003">Cell membrane</keyword>
<dbReference type="InterPro" id="IPR000522">
    <property type="entry name" value="ABC_transptr_permease_BtuC"/>
</dbReference>
<dbReference type="Pfam" id="PF01032">
    <property type="entry name" value="FecCD"/>
    <property type="match status" value="1"/>
</dbReference>
<reference evidence="10 11" key="1">
    <citation type="submission" date="2016-12" db="EMBL/GenBank/DDBJ databases">
        <title>Draft genome of Tersicoccus phoenicis 1P05MA.</title>
        <authorList>
            <person name="Nakajima Y."/>
            <person name="Yoshizawa S."/>
            <person name="Nakamura K."/>
            <person name="Ogura Y."/>
            <person name="Hayashi T."/>
            <person name="Kogure K."/>
        </authorList>
    </citation>
    <scope>NUCLEOTIDE SEQUENCE [LARGE SCALE GENOMIC DNA]</scope>
    <source>
        <strain evidence="10 11">1p05MA</strain>
    </source>
</reference>
<feature type="transmembrane region" description="Helical" evidence="9">
    <location>
        <begin position="90"/>
        <end position="110"/>
    </location>
</feature>
<dbReference type="GO" id="GO:0022857">
    <property type="term" value="F:transmembrane transporter activity"/>
    <property type="evidence" value="ECO:0007669"/>
    <property type="project" value="InterPro"/>
</dbReference>
<evidence type="ECO:0000313" key="11">
    <source>
        <dbReference type="Proteomes" id="UP000187085"/>
    </source>
</evidence>
<dbReference type="InterPro" id="IPR037294">
    <property type="entry name" value="ABC_BtuC-like"/>
</dbReference>
<name>A0A1R1LJR9_9MICC</name>
<feature type="transmembrane region" description="Helical" evidence="9">
    <location>
        <begin position="117"/>
        <end position="139"/>
    </location>
</feature>
<dbReference type="Proteomes" id="UP000187085">
    <property type="component" value="Unassembled WGS sequence"/>
</dbReference>
<dbReference type="AlphaFoldDB" id="A0A1R1LJR9"/>
<keyword evidence="11" id="KW-1185">Reference proteome</keyword>